<dbReference type="Proteomes" id="UP001281003">
    <property type="component" value="Unassembled WGS sequence"/>
</dbReference>
<feature type="compositionally biased region" description="Polar residues" evidence="1">
    <location>
        <begin position="14"/>
        <end position="33"/>
    </location>
</feature>
<protein>
    <submittedName>
        <fullName evidence="2">Uncharacterized protein</fullName>
    </submittedName>
</protein>
<feature type="compositionally biased region" description="Low complexity" evidence="1">
    <location>
        <begin position="532"/>
        <end position="546"/>
    </location>
</feature>
<organism evidence="2 3">
    <name type="scientific">Sordaria brevicollis</name>
    <dbReference type="NCBI Taxonomy" id="83679"/>
    <lineage>
        <taxon>Eukaryota</taxon>
        <taxon>Fungi</taxon>
        <taxon>Dikarya</taxon>
        <taxon>Ascomycota</taxon>
        <taxon>Pezizomycotina</taxon>
        <taxon>Sordariomycetes</taxon>
        <taxon>Sordariomycetidae</taxon>
        <taxon>Sordariales</taxon>
        <taxon>Sordariaceae</taxon>
        <taxon>Sordaria</taxon>
    </lineage>
</organism>
<feature type="region of interest" description="Disordered" evidence="1">
    <location>
        <begin position="1"/>
        <end position="49"/>
    </location>
</feature>
<gene>
    <name evidence="2" type="ORF">B0T20DRAFT_393260</name>
</gene>
<dbReference type="EMBL" id="JAUTDP010000006">
    <property type="protein sequence ID" value="KAK3398898.1"/>
    <property type="molecule type" value="Genomic_DNA"/>
</dbReference>
<sequence length="605" mass="67083">MPFSHVSATEDDGTSPTSHTVNSGPAYTTTETAARSAHEAGSTTPPFSDVNTEAHAILQTTSESVACASVASGASSDIEELSATESWISFTSTEIMTRLRHRTVDRIMQHVCHFLDVTLKNETHQKPAESGRRTGRLDCYSAPRPCLPKTIEEMSRPHLINDLESFPVQPGPSWYNSAACQDIPTDWMDLDKPGDPAVPIIPYSFLAQDLSTNLSLDSGVCMSESGAPGEQSGYDLSTESHPDIIAYSKSKPEPWTAFKGSVFPTHFLRTFSIDGVSGPRYPQELDLDELDTTTIHDGIFHDPKFTPTSDLTLSVNTMMNEVGSSVHNSGIRDRGQKRSADDDGDGDGRRKRCKGQENTVRRFACPFFKRNPRKYGKWTSCPGPGWDEIHRVKLLTAHLQRDPPCDMRQNLSLVEGVTTEHKEKLLSRKKTHGDLTDEEKWRHMYMILFPDDDEASIPSPYYEESDCSELEDYARFLRREMPSIVRRELESLPDEEFQYKERLLPRLDTASFVQEQQPQSTEAGSSRLDPRASGSGSGTTLSASDSVNTLTPPPAPELVFNAEEFADSLMGLDVEGVSGMDSEELRKLLNEWGPSDDTVHNAGLP</sequence>
<feature type="region of interest" description="Disordered" evidence="1">
    <location>
        <begin position="513"/>
        <end position="555"/>
    </location>
</feature>
<feature type="compositionally biased region" description="Polar residues" evidence="1">
    <location>
        <begin position="513"/>
        <end position="524"/>
    </location>
</feature>
<accession>A0AAE0PFA1</accession>
<reference evidence="2" key="2">
    <citation type="submission" date="2023-07" db="EMBL/GenBank/DDBJ databases">
        <authorList>
            <consortium name="Lawrence Berkeley National Laboratory"/>
            <person name="Haridas S."/>
            <person name="Hensen N."/>
            <person name="Bonometti L."/>
            <person name="Westerberg I."/>
            <person name="Brannstrom I.O."/>
            <person name="Guillou S."/>
            <person name="Cros-Aarteil S."/>
            <person name="Calhoun S."/>
            <person name="Kuo A."/>
            <person name="Mondo S."/>
            <person name="Pangilinan J."/>
            <person name="Riley R."/>
            <person name="LaButti K."/>
            <person name="Andreopoulos B."/>
            <person name="Lipzen A."/>
            <person name="Chen C."/>
            <person name="Yanf M."/>
            <person name="Daum C."/>
            <person name="Ng V."/>
            <person name="Clum A."/>
            <person name="Steindorff A."/>
            <person name="Ohm R."/>
            <person name="Martin F."/>
            <person name="Silar P."/>
            <person name="Natvig D."/>
            <person name="Lalanne C."/>
            <person name="Gautier V."/>
            <person name="Ament-velasquez S.L."/>
            <person name="Kruys A."/>
            <person name="Hutchinson M.I."/>
            <person name="Powell A.J."/>
            <person name="Barry K."/>
            <person name="Miller A.N."/>
            <person name="Grigoriev I.V."/>
            <person name="Debuchy R."/>
            <person name="Gladieux P."/>
            <person name="Thoren M.H."/>
            <person name="Johannesson H."/>
        </authorList>
    </citation>
    <scope>NUCLEOTIDE SEQUENCE</scope>
    <source>
        <strain evidence="2">FGSC 1904</strain>
    </source>
</reference>
<name>A0AAE0PFA1_SORBR</name>
<dbReference type="AlphaFoldDB" id="A0AAE0PFA1"/>
<comment type="caution">
    <text evidence="2">The sequence shown here is derived from an EMBL/GenBank/DDBJ whole genome shotgun (WGS) entry which is preliminary data.</text>
</comment>
<reference evidence="2" key="1">
    <citation type="journal article" date="2023" name="Mol. Phylogenet. Evol.">
        <title>Genome-scale phylogeny and comparative genomics of the fungal order Sordariales.</title>
        <authorList>
            <person name="Hensen N."/>
            <person name="Bonometti L."/>
            <person name="Westerberg I."/>
            <person name="Brannstrom I.O."/>
            <person name="Guillou S."/>
            <person name="Cros-Aarteil S."/>
            <person name="Calhoun S."/>
            <person name="Haridas S."/>
            <person name="Kuo A."/>
            <person name="Mondo S."/>
            <person name="Pangilinan J."/>
            <person name="Riley R."/>
            <person name="LaButti K."/>
            <person name="Andreopoulos B."/>
            <person name="Lipzen A."/>
            <person name="Chen C."/>
            <person name="Yan M."/>
            <person name="Daum C."/>
            <person name="Ng V."/>
            <person name="Clum A."/>
            <person name="Steindorff A."/>
            <person name="Ohm R.A."/>
            <person name="Martin F."/>
            <person name="Silar P."/>
            <person name="Natvig D.O."/>
            <person name="Lalanne C."/>
            <person name="Gautier V."/>
            <person name="Ament-Velasquez S.L."/>
            <person name="Kruys A."/>
            <person name="Hutchinson M.I."/>
            <person name="Powell A.J."/>
            <person name="Barry K."/>
            <person name="Miller A.N."/>
            <person name="Grigoriev I.V."/>
            <person name="Debuchy R."/>
            <person name="Gladieux P."/>
            <person name="Hiltunen Thoren M."/>
            <person name="Johannesson H."/>
        </authorList>
    </citation>
    <scope>NUCLEOTIDE SEQUENCE</scope>
    <source>
        <strain evidence="2">FGSC 1904</strain>
    </source>
</reference>
<feature type="compositionally biased region" description="Basic and acidic residues" evidence="1">
    <location>
        <begin position="330"/>
        <end position="341"/>
    </location>
</feature>
<proteinExistence type="predicted"/>
<keyword evidence="3" id="KW-1185">Reference proteome</keyword>
<dbReference type="PANTHER" id="PTHR38166">
    <property type="entry name" value="C2H2-TYPE DOMAIN-CONTAINING PROTEIN-RELATED"/>
    <property type="match status" value="1"/>
</dbReference>
<dbReference type="PANTHER" id="PTHR38166:SF1">
    <property type="entry name" value="C2H2-TYPE DOMAIN-CONTAINING PROTEIN"/>
    <property type="match status" value="1"/>
</dbReference>
<evidence type="ECO:0000313" key="3">
    <source>
        <dbReference type="Proteomes" id="UP001281003"/>
    </source>
</evidence>
<evidence type="ECO:0000256" key="1">
    <source>
        <dbReference type="SAM" id="MobiDB-lite"/>
    </source>
</evidence>
<feature type="region of interest" description="Disordered" evidence="1">
    <location>
        <begin position="324"/>
        <end position="355"/>
    </location>
</feature>
<evidence type="ECO:0000313" key="2">
    <source>
        <dbReference type="EMBL" id="KAK3398898.1"/>
    </source>
</evidence>